<dbReference type="OrthoDB" id="7359894at2"/>
<evidence type="ECO:0000313" key="4">
    <source>
        <dbReference type="EMBL" id="TQL48871.1"/>
    </source>
</evidence>
<dbReference type="InterPro" id="IPR007168">
    <property type="entry name" value="Phageshock_PspC_N"/>
</dbReference>
<dbReference type="EMBL" id="VFOM01000001">
    <property type="protein sequence ID" value="TQL48871.1"/>
    <property type="molecule type" value="Genomic_DNA"/>
</dbReference>
<name>A0A542YLE6_9MICO</name>
<keyword evidence="2" id="KW-0472">Membrane</keyword>
<feature type="region of interest" description="Disordered" evidence="1">
    <location>
        <begin position="1"/>
        <end position="23"/>
    </location>
</feature>
<feature type="transmembrane region" description="Helical" evidence="2">
    <location>
        <begin position="288"/>
        <end position="307"/>
    </location>
</feature>
<keyword evidence="2" id="KW-0812">Transmembrane</keyword>
<accession>A0A542YLE6</accession>
<keyword evidence="2" id="KW-1133">Transmembrane helix</keyword>
<dbReference type="RefSeq" id="WP_141880934.1">
    <property type="nucleotide sequence ID" value="NZ_VFOM01000001.1"/>
</dbReference>
<proteinExistence type="predicted"/>
<evidence type="ECO:0000256" key="2">
    <source>
        <dbReference type="SAM" id="Phobius"/>
    </source>
</evidence>
<evidence type="ECO:0000259" key="3">
    <source>
        <dbReference type="Pfam" id="PF04024"/>
    </source>
</evidence>
<sequence>MAHKTPPTAGDDTTSGDATGTTATAATAPRSNAFFTWMRELGIVREPGWIGGVSAGLATRLRIDVVIVRGLIVVLGLVGGPALLLYAAAWALLPDATGRIHLEELFRGVFDKAIAGIGAMLLLSFLPFAQGFGWWQSAVTGPGWYFGPSLGGIIWTIIVVGAIIWFVVWLANRSSAKVDGPAASASFTGTTGTAPAAAGVAGDTVNNPGPTAPPAPQAGAPDEAMASWREQQAAWKREHDAWRQQQAADLRAQHQLAAAEQRRINQAYATEQRRIAQEQDALTRPSSAFTLAAIGLALIAGAVTALWSVGFDWQVESKVVAAMSATLAVLALAIVVNGFRGRRSGGSSGLAVLIIIALVTTSFFGWVRGPIISNRTITWQPTLSQSETRAVISGDVELDLSDYFADDESGRGTVDLYVVSGDVDVTLPSDARSRIDVSVLSGTIRNGGDVSDSGGFANSVAEFTPQEGEAGQSRDVRVEVYIVSGDVSFSQAR</sequence>
<feature type="transmembrane region" description="Helical" evidence="2">
    <location>
        <begin position="348"/>
        <end position="367"/>
    </location>
</feature>
<feature type="transmembrane region" description="Helical" evidence="2">
    <location>
        <begin position="319"/>
        <end position="336"/>
    </location>
</feature>
<evidence type="ECO:0000256" key="1">
    <source>
        <dbReference type="SAM" id="MobiDB-lite"/>
    </source>
</evidence>
<comment type="caution">
    <text evidence="4">The sequence shown here is derived from an EMBL/GenBank/DDBJ whole genome shotgun (WGS) entry which is preliminary data.</text>
</comment>
<reference evidence="4 5" key="1">
    <citation type="submission" date="2019-06" db="EMBL/GenBank/DDBJ databases">
        <title>Sequencing the genomes of 1000 actinobacteria strains.</title>
        <authorList>
            <person name="Klenk H.-P."/>
        </authorList>
    </citation>
    <scope>NUCLEOTIDE SEQUENCE [LARGE SCALE GENOMIC DNA]</scope>
    <source>
        <strain evidence="4 5">DSM 26477</strain>
    </source>
</reference>
<feature type="transmembrane region" description="Helical" evidence="2">
    <location>
        <begin position="66"/>
        <end position="93"/>
    </location>
</feature>
<feature type="transmembrane region" description="Helical" evidence="2">
    <location>
        <begin position="152"/>
        <end position="171"/>
    </location>
</feature>
<dbReference type="AlphaFoldDB" id="A0A542YLE6"/>
<keyword evidence="5" id="KW-1185">Reference proteome</keyword>
<feature type="transmembrane region" description="Helical" evidence="2">
    <location>
        <begin position="113"/>
        <end position="132"/>
    </location>
</feature>
<gene>
    <name evidence="4" type="ORF">FB562_1978</name>
</gene>
<organism evidence="4 5">
    <name type="scientific">Homoserinimonas aerilata</name>
    <dbReference type="NCBI Taxonomy" id="1162970"/>
    <lineage>
        <taxon>Bacteria</taxon>
        <taxon>Bacillati</taxon>
        <taxon>Actinomycetota</taxon>
        <taxon>Actinomycetes</taxon>
        <taxon>Micrococcales</taxon>
        <taxon>Microbacteriaceae</taxon>
        <taxon>Homoserinimonas</taxon>
    </lineage>
</organism>
<dbReference type="Pfam" id="PF04024">
    <property type="entry name" value="PspC"/>
    <property type="match status" value="1"/>
</dbReference>
<dbReference type="Proteomes" id="UP000317998">
    <property type="component" value="Unassembled WGS sequence"/>
</dbReference>
<feature type="domain" description="Phage shock protein PspC N-terminal" evidence="3">
    <location>
        <begin position="46"/>
        <end position="95"/>
    </location>
</feature>
<evidence type="ECO:0000313" key="5">
    <source>
        <dbReference type="Proteomes" id="UP000317998"/>
    </source>
</evidence>
<protein>
    <submittedName>
        <fullName evidence="4">Phage shock protein C (PspC) family protein</fullName>
    </submittedName>
</protein>